<dbReference type="Proteomes" id="UP000235388">
    <property type="component" value="Unassembled WGS sequence"/>
</dbReference>
<reference evidence="1 2" key="1">
    <citation type="submission" date="2017-11" db="EMBL/GenBank/DDBJ databases">
        <title>De novo assembly and phasing of dikaryotic genomes from two isolates of Puccinia coronata f. sp. avenae, the causal agent of oat crown rust.</title>
        <authorList>
            <person name="Miller M.E."/>
            <person name="Zhang Y."/>
            <person name="Omidvar V."/>
            <person name="Sperschneider J."/>
            <person name="Schwessinger B."/>
            <person name="Raley C."/>
            <person name="Palmer J.M."/>
            <person name="Garnica D."/>
            <person name="Upadhyaya N."/>
            <person name="Rathjen J."/>
            <person name="Taylor J.M."/>
            <person name="Park R.F."/>
            <person name="Dodds P.N."/>
            <person name="Hirsch C.D."/>
            <person name="Kianian S.F."/>
            <person name="Figueroa M."/>
        </authorList>
    </citation>
    <scope>NUCLEOTIDE SEQUENCE [LARGE SCALE GENOMIC DNA]</scope>
    <source>
        <strain evidence="1">12NC29</strain>
    </source>
</reference>
<name>A0A2N5UHD8_9BASI</name>
<protein>
    <submittedName>
        <fullName evidence="1">Uncharacterized protein</fullName>
    </submittedName>
</protein>
<accession>A0A2N5UHD8</accession>
<organism evidence="1 2">
    <name type="scientific">Puccinia coronata f. sp. avenae</name>
    <dbReference type="NCBI Taxonomy" id="200324"/>
    <lineage>
        <taxon>Eukaryota</taxon>
        <taxon>Fungi</taxon>
        <taxon>Dikarya</taxon>
        <taxon>Basidiomycota</taxon>
        <taxon>Pucciniomycotina</taxon>
        <taxon>Pucciniomycetes</taxon>
        <taxon>Pucciniales</taxon>
        <taxon>Pucciniaceae</taxon>
        <taxon>Puccinia</taxon>
    </lineage>
</organism>
<sequence length="94" mass="10771">MSVLKREASRPPHIRVQPEQVLGMEGALRFIILKQEMSVLKQEASRPPHIQVQPEQVLVMEGALRFIILKREMSLLPGLTDERRTFSAHKCGTR</sequence>
<dbReference type="AlphaFoldDB" id="A0A2N5UHD8"/>
<keyword evidence="2" id="KW-1185">Reference proteome</keyword>
<proteinExistence type="predicted"/>
<gene>
    <name evidence="1" type="ORF">PCANC_19014</name>
</gene>
<evidence type="ECO:0000313" key="2">
    <source>
        <dbReference type="Proteomes" id="UP000235388"/>
    </source>
</evidence>
<dbReference type="EMBL" id="PGCJ01000228">
    <property type="protein sequence ID" value="PLW37106.1"/>
    <property type="molecule type" value="Genomic_DNA"/>
</dbReference>
<evidence type="ECO:0000313" key="1">
    <source>
        <dbReference type="EMBL" id="PLW37106.1"/>
    </source>
</evidence>
<comment type="caution">
    <text evidence="1">The sequence shown here is derived from an EMBL/GenBank/DDBJ whole genome shotgun (WGS) entry which is preliminary data.</text>
</comment>